<dbReference type="Proteomes" id="UP000192596">
    <property type="component" value="Unassembled WGS sequence"/>
</dbReference>
<evidence type="ECO:0000313" key="2">
    <source>
        <dbReference type="Proteomes" id="UP000192596"/>
    </source>
</evidence>
<gene>
    <name evidence="1" type="ORF">B0A48_01016</name>
</gene>
<reference evidence="2" key="1">
    <citation type="submission" date="2017-03" db="EMBL/GenBank/DDBJ databases">
        <title>Genomes of endolithic fungi from Antarctica.</title>
        <authorList>
            <person name="Coleine C."/>
            <person name="Masonjones S."/>
            <person name="Stajich J.E."/>
        </authorList>
    </citation>
    <scope>NUCLEOTIDE SEQUENCE [LARGE SCALE GENOMIC DNA]</scope>
    <source>
        <strain evidence="2">CCFEE 5527</strain>
    </source>
</reference>
<organism evidence="1 2">
    <name type="scientific">Cryoendolithus antarcticus</name>
    <dbReference type="NCBI Taxonomy" id="1507870"/>
    <lineage>
        <taxon>Eukaryota</taxon>
        <taxon>Fungi</taxon>
        <taxon>Dikarya</taxon>
        <taxon>Ascomycota</taxon>
        <taxon>Pezizomycotina</taxon>
        <taxon>Dothideomycetes</taxon>
        <taxon>Dothideomycetidae</taxon>
        <taxon>Cladosporiales</taxon>
        <taxon>Cladosporiaceae</taxon>
        <taxon>Cryoendolithus</taxon>
    </lineage>
</organism>
<dbReference type="OrthoDB" id="5337308at2759"/>
<keyword evidence="2" id="KW-1185">Reference proteome</keyword>
<proteinExistence type="predicted"/>
<dbReference type="AlphaFoldDB" id="A0A1V8TS13"/>
<protein>
    <submittedName>
        <fullName evidence="1">Uncharacterized protein</fullName>
    </submittedName>
</protein>
<name>A0A1V8TS13_9PEZI</name>
<dbReference type="EMBL" id="NAJO01000002">
    <property type="protein sequence ID" value="OQO14140.1"/>
    <property type="molecule type" value="Genomic_DNA"/>
</dbReference>
<comment type="caution">
    <text evidence="1">The sequence shown here is derived from an EMBL/GenBank/DDBJ whole genome shotgun (WGS) entry which is preliminary data.</text>
</comment>
<dbReference type="STRING" id="1507870.A0A1V8TS13"/>
<evidence type="ECO:0000313" key="1">
    <source>
        <dbReference type="EMBL" id="OQO14140.1"/>
    </source>
</evidence>
<sequence>MIRVTSARALGHYDTRTSTPSARSSFGGTVENVTAEYAFGEDDGTGQLGVYQPRIGLRQAGLKQPSPIQDSELKALASKGCNLLYMMAASKENALTRMQRNPKSQSLLSSESTWTNAVTLKDNGWRETNDKMENWAYAGINEVLKDLKVDPTDSTNNRNIQLVQDQPSKDFAISKGTYNQYINVNKGLVVPYYIYSPQHEAAKNSVKGKIVPLSRYSDVLFLEWKKLCGRSRASACPFQYFLFLNIENQPTWGTIMKVLKNKGVNTLQPWPGTTVDMDSDEGRALLATQIGNPLAWYLIQHKDDLGLQTVTKVNIFRNKGMTNQDTDHPYPNLLKEASQDKHCSPSDSCCCPTLKG</sequence>
<accession>A0A1V8TS13</accession>
<dbReference type="InParanoid" id="A0A1V8TS13"/>